<name>A0A6J6BUS4_9ZZZZ</name>
<dbReference type="GO" id="GO:0008934">
    <property type="term" value="F:inositol monophosphate 1-phosphatase activity"/>
    <property type="evidence" value="ECO:0007669"/>
    <property type="project" value="TreeGrafter"/>
</dbReference>
<dbReference type="AlphaFoldDB" id="A0A6J6BUS4"/>
<proteinExistence type="predicted"/>
<evidence type="ECO:0000256" key="2">
    <source>
        <dbReference type="ARBA" id="ARBA00022723"/>
    </source>
</evidence>
<dbReference type="GO" id="GO:0006020">
    <property type="term" value="P:inositol metabolic process"/>
    <property type="evidence" value="ECO:0007669"/>
    <property type="project" value="TreeGrafter"/>
</dbReference>
<comment type="cofactor">
    <cofactor evidence="1">
        <name>Mg(2+)</name>
        <dbReference type="ChEBI" id="CHEBI:18420"/>
    </cofactor>
</comment>
<dbReference type="Pfam" id="PF00459">
    <property type="entry name" value="Inositol_P"/>
    <property type="match status" value="1"/>
</dbReference>
<dbReference type="Gene3D" id="3.30.540.10">
    <property type="entry name" value="Fructose-1,6-Bisphosphatase, subunit A, domain 1"/>
    <property type="match status" value="1"/>
</dbReference>
<keyword evidence="2" id="KW-0479">Metal-binding</keyword>
<gene>
    <name evidence="5" type="ORF">UFOPK1413_00777</name>
</gene>
<accession>A0A6J6BUS4</accession>
<evidence type="ECO:0000313" key="5">
    <source>
        <dbReference type="EMBL" id="CAB4541938.1"/>
    </source>
</evidence>
<dbReference type="PANTHER" id="PTHR20854:SF4">
    <property type="entry name" value="INOSITOL-1-MONOPHOSPHATASE-RELATED"/>
    <property type="match status" value="1"/>
</dbReference>
<dbReference type="FunFam" id="3.30.540.10:FF:000003">
    <property type="entry name" value="Inositol-1-monophosphatase"/>
    <property type="match status" value="1"/>
</dbReference>
<dbReference type="GO" id="GO:0046872">
    <property type="term" value="F:metal ion binding"/>
    <property type="evidence" value="ECO:0007669"/>
    <property type="project" value="UniProtKB-KW"/>
</dbReference>
<organism evidence="5">
    <name type="scientific">freshwater metagenome</name>
    <dbReference type="NCBI Taxonomy" id="449393"/>
    <lineage>
        <taxon>unclassified sequences</taxon>
        <taxon>metagenomes</taxon>
        <taxon>ecological metagenomes</taxon>
    </lineage>
</organism>
<sequence length="266" mass="28622">MTITVQDDLALARSLAAMADLVSMRRYESQDFTVTTKPDQTPVTEADREVEHAIREGLAAARPDDAILGEEFGATGHQYGEHRPHRQWIIDPIDGTANFLRRVPIWGTLIALAVDGVPVVGVVSAPALGQRWWGAKNHGAYTQRSGKNEERMSVSAVASLGDAVVSYNSLPGWIDAGRGDQAIVLATSAWRARAIGDMWPYMLVAEGAIDVATECGLQPYDMAALIPIVEEAGGRFTDINGIDGPWHGTACATNGHLHDAVLSTLR</sequence>
<dbReference type="GO" id="GO:0007165">
    <property type="term" value="P:signal transduction"/>
    <property type="evidence" value="ECO:0007669"/>
    <property type="project" value="TreeGrafter"/>
</dbReference>
<dbReference type="InterPro" id="IPR020583">
    <property type="entry name" value="Inositol_monoP_metal-BS"/>
</dbReference>
<dbReference type="Gene3D" id="3.40.190.80">
    <property type="match status" value="1"/>
</dbReference>
<dbReference type="PANTHER" id="PTHR20854">
    <property type="entry name" value="INOSITOL MONOPHOSPHATASE"/>
    <property type="match status" value="1"/>
</dbReference>
<evidence type="ECO:0000256" key="1">
    <source>
        <dbReference type="ARBA" id="ARBA00001946"/>
    </source>
</evidence>
<dbReference type="PRINTS" id="PR00377">
    <property type="entry name" value="IMPHPHTASES"/>
</dbReference>
<reference evidence="5" key="1">
    <citation type="submission" date="2020-05" db="EMBL/GenBank/DDBJ databases">
        <authorList>
            <person name="Chiriac C."/>
            <person name="Salcher M."/>
            <person name="Ghai R."/>
            <person name="Kavagutti S V."/>
        </authorList>
    </citation>
    <scope>NUCLEOTIDE SEQUENCE</scope>
</reference>
<keyword evidence="4" id="KW-0460">Magnesium</keyword>
<dbReference type="EMBL" id="CAEZSG010000123">
    <property type="protein sequence ID" value="CAB4541938.1"/>
    <property type="molecule type" value="Genomic_DNA"/>
</dbReference>
<dbReference type="InterPro" id="IPR000760">
    <property type="entry name" value="Inositol_monophosphatase-like"/>
</dbReference>
<evidence type="ECO:0000256" key="3">
    <source>
        <dbReference type="ARBA" id="ARBA00022801"/>
    </source>
</evidence>
<evidence type="ECO:0000256" key="4">
    <source>
        <dbReference type="ARBA" id="ARBA00022842"/>
    </source>
</evidence>
<protein>
    <submittedName>
        <fullName evidence="5">Unannotated protein</fullName>
    </submittedName>
</protein>
<dbReference type="PROSITE" id="PS00629">
    <property type="entry name" value="IMP_1"/>
    <property type="match status" value="1"/>
</dbReference>
<keyword evidence="3" id="KW-0378">Hydrolase</keyword>
<dbReference type="SUPFAM" id="SSF56655">
    <property type="entry name" value="Carbohydrate phosphatase"/>
    <property type="match status" value="1"/>
</dbReference>